<protein>
    <submittedName>
        <fullName evidence="1 3">Uncharacterized protein</fullName>
    </submittedName>
</protein>
<evidence type="ECO:0000313" key="1">
    <source>
        <dbReference type="EMBL" id="VDO78736.1"/>
    </source>
</evidence>
<dbReference type="AlphaFoldDB" id="A0A183FND9"/>
<name>A0A183FND9_HELPZ</name>
<dbReference type="Proteomes" id="UP000050761">
    <property type="component" value="Unassembled WGS sequence"/>
</dbReference>
<organism evidence="2 3">
    <name type="scientific">Heligmosomoides polygyrus</name>
    <name type="common">Parasitic roundworm</name>
    <dbReference type="NCBI Taxonomy" id="6339"/>
    <lineage>
        <taxon>Eukaryota</taxon>
        <taxon>Metazoa</taxon>
        <taxon>Ecdysozoa</taxon>
        <taxon>Nematoda</taxon>
        <taxon>Chromadorea</taxon>
        <taxon>Rhabditida</taxon>
        <taxon>Rhabditina</taxon>
        <taxon>Rhabditomorpha</taxon>
        <taxon>Strongyloidea</taxon>
        <taxon>Heligmosomidae</taxon>
        <taxon>Heligmosomoides</taxon>
    </lineage>
</organism>
<accession>A0A183FND9</accession>
<gene>
    <name evidence="1" type="ORF">HPBE_LOCUS9005</name>
</gene>
<evidence type="ECO:0000313" key="3">
    <source>
        <dbReference type="WBParaSite" id="HPBE_0000900401-mRNA-1"/>
    </source>
</evidence>
<evidence type="ECO:0000313" key="2">
    <source>
        <dbReference type="Proteomes" id="UP000050761"/>
    </source>
</evidence>
<dbReference type="EMBL" id="UZAH01026314">
    <property type="protein sequence ID" value="VDO78736.1"/>
    <property type="molecule type" value="Genomic_DNA"/>
</dbReference>
<keyword evidence="2" id="KW-1185">Reference proteome</keyword>
<reference evidence="1 2" key="1">
    <citation type="submission" date="2018-11" db="EMBL/GenBank/DDBJ databases">
        <authorList>
            <consortium name="Pathogen Informatics"/>
        </authorList>
    </citation>
    <scope>NUCLEOTIDE SEQUENCE [LARGE SCALE GENOMIC DNA]</scope>
</reference>
<reference evidence="3" key="2">
    <citation type="submission" date="2019-09" db="UniProtKB">
        <authorList>
            <consortium name="WormBaseParasite"/>
        </authorList>
    </citation>
    <scope>IDENTIFICATION</scope>
</reference>
<dbReference type="WBParaSite" id="HPBE_0000900401-mRNA-1">
    <property type="protein sequence ID" value="HPBE_0000900401-mRNA-1"/>
    <property type="gene ID" value="HPBE_0000900401"/>
</dbReference>
<sequence>MYSLDKDAEFVVEQHLNFPGMRGLFEVMQTEVMASSTFVTMLNGTWRGLLGSGSSLATASQLFLSCFCVP</sequence>
<proteinExistence type="predicted"/>
<accession>A0A3P7XV55</accession>